<dbReference type="InParanoid" id="W5NKP4"/>
<evidence type="ECO:0000256" key="2">
    <source>
        <dbReference type="ARBA" id="ARBA00022741"/>
    </source>
</evidence>
<feature type="region of interest" description="Disordered" evidence="4">
    <location>
        <begin position="184"/>
        <end position="233"/>
    </location>
</feature>
<dbReference type="PANTHER" id="PTHR23359">
    <property type="entry name" value="NUCLEOTIDE KINASE"/>
    <property type="match status" value="1"/>
</dbReference>
<feature type="compositionally biased region" description="Basic and acidic residues" evidence="4">
    <location>
        <begin position="1204"/>
        <end position="1217"/>
    </location>
</feature>
<feature type="compositionally biased region" description="Basic and acidic residues" evidence="4">
    <location>
        <begin position="500"/>
        <end position="512"/>
    </location>
</feature>
<feature type="compositionally biased region" description="Acidic residues" evidence="4">
    <location>
        <begin position="195"/>
        <end position="217"/>
    </location>
</feature>
<feature type="region of interest" description="Disordered" evidence="4">
    <location>
        <begin position="500"/>
        <end position="519"/>
    </location>
</feature>
<dbReference type="CDD" id="cd01428">
    <property type="entry name" value="ADK"/>
    <property type="match status" value="2"/>
</dbReference>
<proteinExistence type="predicted"/>
<dbReference type="InterPro" id="IPR000850">
    <property type="entry name" value="Adenylat/UMP-CMP_kin"/>
</dbReference>
<feature type="region of interest" description="Disordered" evidence="4">
    <location>
        <begin position="761"/>
        <end position="798"/>
    </location>
</feature>
<dbReference type="EMBL" id="AHAT01026735">
    <property type="status" value="NOT_ANNOTATED_CDS"/>
    <property type="molecule type" value="Genomic_DNA"/>
</dbReference>
<evidence type="ECO:0000313" key="7">
    <source>
        <dbReference type="Proteomes" id="UP000018468"/>
    </source>
</evidence>
<dbReference type="GO" id="GO:0046705">
    <property type="term" value="P:CDP biosynthetic process"/>
    <property type="evidence" value="ECO:0000318"/>
    <property type="project" value="GO_Central"/>
</dbReference>
<dbReference type="Ensembl" id="ENSLOCT00000021239.1">
    <property type="protein sequence ID" value="ENSLOCP00000021203.1"/>
    <property type="gene ID" value="ENSLOCG00000017156.1"/>
</dbReference>
<reference evidence="6" key="3">
    <citation type="submission" date="2025-09" db="UniProtKB">
        <authorList>
            <consortium name="Ensembl"/>
        </authorList>
    </citation>
    <scope>IDENTIFICATION</scope>
</reference>
<dbReference type="Gene3D" id="3.40.50.300">
    <property type="entry name" value="P-loop containing nucleotide triphosphate hydrolases"/>
    <property type="match status" value="4"/>
</dbReference>
<feature type="compositionally biased region" description="Polar residues" evidence="4">
    <location>
        <begin position="534"/>
        <end position="545"/>
    </location>
</feature>
<keyword evidence="7" id="KW-1185">Reference proteome</keyword>
<reference evidence="6" key="2">
    <citation type="submission" date="2025-08" db="UniProtKB">
        <authorList>
            <consortium name="Ensembl"/>
        </authorList>
    </citation>
    <scope>IDENTIFICATION</scope>
</reference>
<dbReference type="PRINTS" id="PR00094">
    <property type="entry name" value="ADENYLTKNASE"/>
</dbReference>
<dbReference type="eggNOG" id="KOG3079">
    <property type="taxonomic scope" value="Eukaryota"/>
</dbReference>
<name>W5NKP4_LEPOC</name>
<feature type="domain" description="AAA+ ATPase" evidence="5">
    <location>
        <begin position="1410"/>
        <end position="1535"/>
    </location>
</feature>
<feature type="region of interest" description="Disordered" evidence="4">
    <location>
        <begin position="526"/>
        <end position="545"/>
    </location>
</feature>
<feature type="region of interest" description="Disordered" evidence="4">
    <location>
        <begin position="1204"/>
        <end position="1234"/>
    </location>
</feature>
<evidence type="ECO:0000256" key="4">
    <source>
        <dbReference type="SAM" id="MobiDB-lite"/>
    </source>
</evidence>
<dbReference type="InterPro" id="IPR027417">
    <property type="entry name" value="P-loop_NTPase"/>
</dbReference>
<dbReference type="GO" id="GO:0004550">
    <property type="term" value="F:nucleoside diphosphate kinase activity"/>
    <property type="evidence" value="ECO:0000318"/>
    <property type="project" value="GO_Central"/>
</dbReference>
<dbReference type="GO" id="GO:0005737">
    <property type="term" value="C:cytoplasm"/>
    <property type="evidence" value="ECO:0000318"/>
    <property type="project" value="GO_Central"/>
</dbReference>
<evidence type="ECO:0000256" key="1">
    <source>
        <dbReference type="ARBA" id="ARBA00022679"/>
    </source>
</evidence>
<dbReference type="Pfam" id="PF00406">
    <property type="entry name" value="ADK"/>
    <property type="match status" value="2"/>
</dbReference>
<sequence length="1913" mass="220549">MEPTEPTEVSESNPFVDCLNEDESEREFLQAKPTCFIIIGKPGVGKSTLAKRLSQTWKSILIDDTELINHHITTQTDHGLKFLEILHGGKSIPEEMVTEIILEKLKSPEVEHYGYVLSSLPSTSEEYLKIPEQIEMIKNLNLVPDFIINIKCPDYDLSRRLSGQRQHPETGKVYQKEQWDPVKKDRKRRKRVGEEEGEEEEEEEEEENVQAAEEGEEGQFQKDMHSQLVTRPEDFPDNTLKRIALYKDTMLRPLEDYMADHDLQYLFELDGNKSPTELYVSVMSRLETMAVRSAAVPIRLLQLEEEELPEEIDNEELLRTLSSSKMVAPGYRWRRSRWGRACPVALKQGNVIMGKPEFSVGFLDKIYVLSSQEALQSFMVNPRPYLLPPMPRAPCKVAVIGPPSSGKTTLCRLLAGKYSAKVIDMETLVQPVVAEERKLILAKVREEAVASAIEYVKIRVQQEVLNRDGEKLSRSYLRNYLIICGLWKMYCNLTGEDTTKAAPDEEHNHPSAEVDSASLPVEVEEAAPVMSEGQPETNTASSSEKGANEVKHFFFQKERSFASYNLPVYKVNRPRDLLVLEVTAEHPEVQALVSEAVKKSEQNPITLSPEVYVDILEKHIKQIRLDNRQLDTENQTARGWVLDNFPRNRDQLIFMQEREIIPDMFICIRDSEEDGKHLLTRIYESHKEEINSAVLERFQKEQRLKERKALWVFSFSQEKLQVQELSTWLSNIFINKRRCNKELQESGVELEQPRLEAVLEEPEAAAETPDNSQLNTFQNTQDTQSQMEEDTLHTSSKQTPKVIQEMKVKCVGITLPSVWEKGFPEGPEMELFREQMKLFVQDWEAMETSITPSSICLLEIAGKTPESLLSEAVYDMEKPFKYIAWELSGVDLDEEEEDAQAVAETEEAEELGEEEEGEEETRLPKRQLGDTKHFCAVSLKEKNVLIPCTDECAAKYREKAYYFSSPEAREKFLLRPEMYVSHTKLLQAPPLRVFLLGARGSGKTTQGRWLASKLGIFHIQFREQLQEMIIKKTRKRILLADEVEPEEETPEDVEALLAAEGQNELPETQTAGSALNKVTLTDEEEAIKSYLSDGNPLPQEILDMILPQWWEEEPFRSTGFILEGFPQNPEEVQYLAEQSFFSDAAVIMTLEVTDIVQRLLPPRLARWREKRDRKMELQRRVREIKNKMREEGIAKRRGELLAEQAEKQAAKRAKQDEEGGSEGEMEEEEEEEDEIEALLLEEFPQEDEEDAEEEQEFNAVERLEVEIGERFETDTTNLQKLQDLLSDLHIPQISINAGRKSRIVHFQLYERLKSLVENREGLFEKCYPLSFTQARKLLRLSYKFSSAFGCWDPVRLGEGDVIQPIQGPNNPTYPVLYHQFIYFFASKDSRNKFMLNPIKYLRQPKPKPSLPIKIAVVGPPKSGKSTVAKMFANEYGLQQLSVGEAMRLVLSSQKQTELAFQMNKYLTKGQTVPDELAIQCVEVALMDLVCSTRGFVLDGYPMTKKQADLMEARSIIPVRVLELQVDTKEVLRRGLMDKINTVRSYPLHDSPQIFTIRNSIYKREVEAVRQYYRQHYQNWVVIDGHRSKWWVWNKMLEESRMSVKHIQNYLERIRQGKAARIDRLCITPQELQSRLGEFGHYCPVSLAKHRELVDCAVSASLEFAAEFRGHYYKMASKECLEIFLETPEQFVIPLAPHPLPPPHMLPKKLTAAEVKAKFPRQAEMKGYCPVSYLDGKQRYEALVPGNIEHSVEYRGKIFIFEDEEKLQKFMRLPETYWNQTLPNKLPPKKEPVLLTSLPLLGYLEQGTATTVIKALTAVGCLKPKYPFLSVRKSALLYVACHLKAYNPRNSDYIRKKYKKKLEKFEESCELIPYLGSQMTQRYKEPQERPIDFDHKLHTFLALKGTEPTSTWIL</sequence>
<protein>
    <submittedName>
        <fullName evidence="6">Adenylate kinase 9</fullName>
    </submittedName>
</protein>
<dbReference type="OMA" id="MESVCGT"/>
<dbReference type="SUPFAM" id="SSF52540">
    <property type="entry name" value="P-loop containing nucleoside triphosphate hydrolases"/>
    <property type="match status" value="4"/>
</dbReference>
<feature type="domain" description="AAA+ ATPase" evidence="5">
    <location>
        <begin position="393"/>
        <end position="842"/>
    </location>
</feature>
<feature type="compositionally biased region" description="Acidic residues" evidence="4">
    <location>
        <begin position="898"/>
        <end position="919"/>
    </location>
</feature>
<dbReference type="GO" id="GO:0033862">
    <property type="term" value="F:UMP kinase activity"/>
    <property type="evidence" value="ECO:0000318"/>
    <property type="project" value="GO_Central"/>
</dbReference>
<evidence type="ECO:0000313" key="6">
    <source>
        <dbReference type="Ensembl" id="ENSLOCP00000021203.1"/>
    </source>
</evidence>
<dbReference type="STRING" id="7918.ENSLOCP00000021203"/>
<keyword evidence="2" id="KW-0547">Nucleotide-binding</keyword>
<feature type="region of interest" description="Disordered" evidence="4">
    <location>
        <begin position="898"/>
        <end position="925"/>
    </location>
</feature>
<organism evidence="6 7">
    <name type="scientific">Lepisosteus oculatus</name>
    <name type="common">Spotted gar</name>
    <dbReference type="NCBI Taxonomy" id="7918"/>
    <lineage>
        <taxon>Eukaryota</taxon>
        <taxon>Metazoa</taxon>
        <taxon>Chordata</taxon>
        <taxon>Craniata</taxon>
        <taxon>Vertebrata</taxon>
        <taxon>Euteleostomi</taxon>
        <taxon>Actinopterygii</taxon>
        <taxon>Neopterygii</taxon>
        <taxon>Holostei</taxon>
        <taxon>Semionotiformes</taxon>
        <taxon>Lepisosteidae</taxon>
        <taxon>Lepisosteus</taxon>
    </lineage>
</organism>
<evidence type="ECO:0000256" key="3">
    <source>
        <dbReference type="ARBA" id="ARBA00022777"/>
    </source>
</evidence>
<evidence type="ECO:0000259" key="5">
    <source>
        <dbReference type="SMART" id="SM00382"/>
    </source>
</evidence>
<dbReference type="SMART" id="SM00382">
    <property type="entry name" value="AAA"/>
    <property type="match status" value="4"/>
</dbReference>
<feature type="domain" description="AAA+ ATPase" evidence="5">
    <location>
        <begin position="989"/>
        <end position="1182"/>
    </location>
</feature>
<dbReference type="GO" id="GO:0006225">
    <property type="term" value="P:UDP biosynthetic process"/>
    <property type="evidence" value="ECO:0000318"/>
    <property type="project" value="GO_Central"/>
</dbReference>
<dbReference type="FunCoup" id="W5NKP4">
    <property type="interactions" value="111"/>
</dbReference>
<dbReference type="GO" id="GO:0005524">
    <property type="term" value="F:ATP binding"/>
    <property type="evidence" value="ECO:0007669"/>
    <property type="project" value="InterPro"/>
</dbReference>
<dbReference type="GO" id="GO:0005634">
    <property type="term" value="C:nucleus"/>
    <property type="evidence" value="ECO:0000318"/>
    <property type="project" value="GO_Central"/>
</dbReference>
<dbReference type="eggNOG" id="KOG3078">
    <property type="taxonomic scope" value="Eukaryota"/>
</dbReference>
<reference evidence="7" key="1">
    <citation type="submission" date="2011-12" db="EMBL/GenBank/DDBJ databases">
        <title>The Draft Genome of Lepisosteus oculatus.</title>
        <authorList>
            <consortium name="The Broad Institute Genome Assembly &amp; Analysis Group"/>
            <consortium name="Computational R&amp;D Group"/>
            <consortium name="and Sequencing Platform"/>
            <person name="Di Palma F."/>
            <person name="Alfoldi J."/>
            <person name="Johnson J."/>
            <person name="Berlin A."/>
            <person name="Gnerre S."/>
            <person name="Jaffe D."/>
            <person name="MacCallum I."/>
            <person name="Young S."/>
            <person name="Walker B.J."/>
            <person name="Lander E.S."/>
            <person name="Lindblad-Toh K."/>
        </authorList>
    </citation>
    <scope>NUCLEOTIDE SEQUENCE [LARGE SCALE GENOMIC DNA]</scope>
</reference>
<feature type="domain" description="AAA+ ATPase" evidence="5">
    <location>
        <begin position="32"/>
        <end position="310"/>
    </location>
</feature>
<keyword evidence="1" id="KW-0808">Transferase</keyword>
<dbReference type="InterPro" id="IPR003593">
    <property type="entry name" value="AAA+_ATPase"/>
</dbReference>
<dbReference type="Proteomes" id="UP000018468">
    <property type="component" value="Linkage group LG1"/>
</dbReference>
<dbReference type="GO" id="GO:0003341">
    <property type="term" value="P:cilium movement"/>
    <property type="evidence" value="ECO:0007669"/>
    <property type="project" value="Ensembl"/>
</dbReference>
<keyword evidence="3" id="KW-0418">Kinase</keyword>
<dbReference type="GeneTree" id="ENSGT00740000115564"/>
<dbReference type="Bgee" id="ENSLOCG00000017156">
    <property type="expression patterns" value="Expressed in testis and 4 other cell types or tissues"/>
</dbReference>
<feature type="compositionally biased region" description="Polar residues" evidence="4">
    <location>
        <begin position="769"/>
        <end position="786"/>
    </location>
</feature>
<accession>W5NKP4</accession>
<feature type="compositionally biased region" description="Acidic residues" evidence="4">
    <location>
        <begin position="1218"/>
        <end position="1234"/>
    </location>
</feature>